<dbReference type="InterPro" id="IPR016181">
    <property type="entry name" value="Acyl_CoA_acyltransferase"/>
</dbReference>
<name>A0ABR8SJD9_9BACL</name>
<organism evidence="1 2">
    <name type="scientific">Fictibacillus norfolkensis</name>
    <dbReference type="NCBI Taxonomy" id="2762233"/>
    <lineage>
        <taxon>Bacteria</taxon>
        <taxon>Bacillati</taxon>
        <taxon>Bacillota</taxon>
        <taxon>Bacilli</taxon>
        <taxon>Bacillales</taxon>
        <taxon>Fictibacillaceae</taxon>
        <taxon>Fictibacillus</taxon>
    </lineage>
</organism>
<dbReference type="CDD" id="cd04301">
    <property type="entry name" value="NAT_SF"/>
    <property type="match status" value="1"/>
</dbReference>
<protein>
    <submittedName>
        <fullName evidence="1">GNAT family N-acetyltransferase</fullName>
    </submittedName>
</protein>
<comment type="caution">
    <text evidence="1">The sequence shown here is derived from an EMBL/GenBank/DDBJ whole genome shotgun (WGS) entry which is preliminary data.</text>
</comment>
<dbReference type="SUPFAM" id="SSF55729">
    <property type="entry name" value="Acyl-CoA N-acyltransferases (Nat)"/>
    <property type="match status" value="1"/>
</dbReference>
<reference evidence="1 2" key="1">
    <citation type="submission" date="2020-08" db="EMBL/GenBank/DDBJ databases">
        <title>A Genomic Blueprint of the Chicken Gut Microbiome.</title>
        <authorList>
            <person name="Gilroy R."/>
            <person name="Ravi A."/>
            <person name="Getino M."/>
            <person name="Pursley I."/>
            <person name="Horton D.L."/>
            <person name="Alikhan N.-F."/>
            <person name="Baker D."/>
            <person name="Gharbi K."/>
            <person name="Hall N."/>
            <person name="Watson M."/>
            <person name="Adriaenssens E.M."/>
            <person name="Foster-Nyarko E."/>
            <person name="Jarju S."/>
            <person name="Secka A."/>
            <person name="Antonio M."/>
            <person name="Oren A."/>
            <person name="Chaudhuri R."/>
            <person name="La Ragione R.M."/>
            <person name="Hildebrand F."/>
            <person name="Pallen M.J."/>
        </authorList>
    </citation>
    <scope>NUCLEOTIDE SEQUENCE [LARGE SCALE GENOMIC DNA]</scope>
    <source>
        <strain evidence="1 2">Sa2CUA10</strain>
    </source>
</reference>
<dbReference type="Proteomes" id="UP000603641">
    <property type="component" value="Unassembled WGS sequence"/>
</dbReference>
<proteinExistence type="predicted"/>
<sequence length="165" mass="19224">MIHLNPLTEQEFQDYLAFMISDHAREITKNFNLTLQAALEESEMMMSDLWKDGLLTEGQYLYNIQDSKTYEKVGILWYGLIPEINQAYVYHIFIDDLHRRKGYGKKTLEMLQSMLSECEKRDGAIAKRCATKDGSSRRTSFSAKRRPINICCRTGGRSKRGYLTY</sequence>
<evidence type="ECO:0000313" key="2">
    <source>
        <dbReference type="Proteomes" id="UP000603641"/>
    </source>
</evidence>
<dbReference type="Gene3D" id="3.40.630.30">
    <property type="match status" value="1"/>
</dbReference>
<gene>
    <name evidence="1" type="ORF">H9648_05240</name>
</gene>
<dbReference type="EMBL" id="JACSQM010000002">
    <property type="protein sequence ID" value="MBD7963454.1"/>
    <property type="molecule type" value="Genomic_DNA"/>
</dbReference>
<keyword evidence="2" id="KW-1185">Reference proteome</keyword>
<accession>A0ABR8SJD9</accession>
<evidence type="ECO:0000313" key="1">
    <source>
        <dbReference type="EMBL" id="MBD7963454.1"/>
    </source>
</evidence>